<dbReference type="Pfam" id="PF01970">
    <property type="entry name" value="TctA"/>
    <property type="match status" value="1"/>
</dbReference>
<comment type="caution">
    <text evidence="3">The sequence shown here is derived from an EMBL/GenBank/DDBJ whole genome shotgun (WGS) entry which is preliminary data.</text>
</comment>
<keyword evidence="4" id="KW-1185">Reference proteome</keyword>
<keyword evidence="1" id="KW-0472">Membrane</keyword>
<feature type="transmembrane region" description="Helical" evidence="1">
    <location>
        <begin position="201"/>
        <end position="232"/>
    </location>
</feature>
<feature type="transmembrane region" description="Helical" evidence="1">
    <location>
        <begin position="108"/>
        <end position="128"/>
    </location>
</feature>
<organism evidence="3 4">
    <name type="scientific">Propylenella binzhouense</name>
    <dbReference type="NCBI Taxonomy" id="2555902"/>
    <lineage>
        <taxon>Bacteria</taxon>
        <taxon>Pseudomonadati</taxon>
        <taxon>Pseudomonadota</taxon>
        <taxon>Alphaproteobacteria</taxon>
        <taxon>Hyphomicrobiales</taxon>
        <taxon>Propylenellaceae</taxon>
        <taxon>Propylenella</taxon>
    </lineage>
</organism>
<dbReference type="InterPro" id="IPR002823">
    <property type="entry name" value="DUF112_TM"/>
</dbReference>
<feature type="transmembrane region" description="Helical" evidence="1">
    <location>
        <begin position="46"/>
        <end position="66"/>
    </location>
</feature>
<feature type="transmembrane region" description="Helical" evidence="1">
    <location>
        <begin position="140"/>
        <end position="164"/>
    </location>
</feature>
<dbReference type="PANTHER" id="PTHR35342:SF5">
    <property type="entry name" value="TRICARBOXYLIC TRANSPORT PROTEIN"/>
    <property type="match status" value="1"/>
</dbReference>
<evidence type="ECO:0000259" key="2">
    <source>
        <dbReference type="Pfam" id="PF01970"/>
    </source>
</evidence>
<feature type="domain" description="DUF112" evidence="2">
    <location>
        <begin position="33"/>
        <end position="226"/>
    </location>
</feature>
<gene>
    <name evidence="3" type="ORF">E4O86_10900</name>
</gene>
<dbReference type="EMBL" id="SPKJ01000031">
    <property type="protein sequence ID" value="MYZ48218.1"/>
    <property type="molecule type" value="Genomic_DNA"/>
</dbReference>
<protein>
    <recommendedName>
        <fullName evidence="2">DUF112 domain-containing protein</fullName>
    </recommendedName>
</protein>
<proteinExistence type="predicted"/>
<accession>A0A964T4B0</accession>
<reference evidence="3" key="1">
    <citation type="submission" date="2019-03" db="EMBL/GenBank/DDBJ databases">
        <title>Afifella sp. nov., isolated from activated sludge.</title>
        <authorList>
            <person name="Li Q."/>
            <person name="Liu Y."/>
        </authorList>
    </citation>
    <scope>NUCLEOTIDE SEQUENCE</scope>
    <source>
        <strain evidence="3">L72</strain>
    </source>
</reference>
<feature type="transmembrane region" description="Helical" evidence="1">
    <location>
        <begin position="252"/>
        <end position="274"/>
    </location>
</feature>
<dbReference type="PANTHER" id="PTHR35342">
    <property type="entry name" value="TRICARBOXYLIC TRANSPORT PROTEIN"/>
    <property type="match status" value="1"/>
</dbReference>
<keyword evidence="1" id="KW-1133">Transmembrane helix</keyword>
<feature type="transmembrane region" description="Helical" evidence="1">
    <location>
        <begin position="176"/>
        <end position="194"/>
    </location>
</feature>
<evidence type="ECO:0000256" key="1">
    <source>
        <dbReference type="SAM" id="Phobius"/>
    </source>
</evidence>
<dbReference type="Proteomes" id="UP000773614">
    <property type="component" value="Unassembled WGS sequence"/>
</dbReference>
<name>A0A964T4B0_9HYPH</name>
<evidence type="ECO:0000313" key="3">
    <source>
        <dbReference type="EMBL" id="MYZ48218.1"/>
    </source>
</evidence>
<dbReference type="AlphaFoldDB" id="A0A964T4B0"/>
<keyword evidence="1" id="KW-0812">Transmembrane</keyword>
<sequence length="289" mass="30609">MRLPHAECGSGRLASCREHAASQPTCTRLPNDLALRRRLAGLAESSVIGIVIGILPGSTISAFIAYNEAKRSSKHPERFGKGSTEGLAAAESVNNADNAAAMIPTLTLGVPGSSIAALMLSALMIQGFQPGPQLFKDAPVVVYGYSWQMFLTSALLIVFGGAMASRLFANILRVPQPLLLPLVVCMVVGGGFAAQNSMFDVYLALLFGLIGLAMTRFGFAVAPVIIGVVLGSRAESNLRLSLLLSGDDPSVLFTRPICMVLIALTAFILLLPLLRRWRRRSAGSSLENA</sequence>
<evidence type="ECO:0000313" key="4">
    <source>
        <dbReference type="Proteomes" id="UP000773614"/>
    </source>
</evidence>